<accession>A0ABQ7EAA3</accession>
<organism evidence="1 2">
    <name type="scientific">Brassica cretica</name>
    <name type="common">Mustard</name>
    <dbReference type="NCBI Taxonomy" id="69181"/>
    <lineage>
        <taxon>Eukaryota</taxon>
        <taxon>Viridiplantae</taxon>
        <taxon>Streptophyta</taxon>
        <taxon>Embryophyta</taxon>
        <taxon>Tracheophyta</taxon>
        <taxon>Spermatophyta</taxon>
        <taxon>Magnoliopsida</taxon>
        <taxon>eudicotyledons</taxon>
        <taxon>Gunneridae</taxon>
        <taxon>Pentapetalae</taxon>
        <taxon>rosids</taxon>
        <taxon>malvids</taxon>
        <taxon>Brassicales</taxon>
        <taxon>Brassicaceae</taxon>
        <taxon>Brassiceae</taxon>
        <taxon>Brassica</taxon>
    </lineage>
</organism>
<dbReference type="EMBL" id="QGKV02000299">
    <property type="protein sequence ID" value="KAF3593184.1"/>
    <property type="molecule type" value="Genomic_DNA"/>
</dbReference>
<reference evidence="1 2" key="1">
    <citation type="journal article" date="2020" name="BMC Genomics">
        <title>Intraspecific diversification of the crop wild relative Brassica cretica Lam. using demographic model selection.</title>
        <authorList>
            <person name="Kioukis A."/>
            <person name="Michalopoulou V.A."/>
            <person name="Briers L."/>
            <person name="Pirintsos S."/>
            <person name="Studholme D.J."/>
            <person name="Pavlidis P."/>
            <person name="Sarris P.F."/>
        </authorList>
    </citation>
    <scope>NUCLEOTIDE SEQUENCE [LARGE SCALE GENOMIC DNA]</scope>
    <source>
        <strain evidence="2">cv. PFS-1207/04</strain>
    </source>
</reference>
<evidence type="ECO:0000313" key="1">
    <source>
        <dbReference type="EMBL" id="KAF3593184.1"/>
    </source>
</evidence>
<gene>
    <name evidence="1" type="ORF">DY000_02022083</name>
</gene>
<proteinExistence type="predicted"/>
<comment type="caution">
    <text evidence="1">The sequence shown here is derived from an EMBL/GenBank/DDBJ whole genome shotgun (WGS) entry which is preliminary data.</text>
</comment>
<protein>
    <submittedName>
        <fullName evidence="1">Uncharacterized protein</fullName>
    </submittedName>
</protein>
<sequence>MNKPIGVHFLGSGLQVPGPMFQVYGCSPYKEAQSNDFRKKQAQTTLLPLFLVMYPDILLKEGGKHGQLS</sequence>
<name>A0ABQ7EAA3_BRACR</name>
<keyword evidence="2" id="KW-1185">Reference proteome</keyword>
<dbReference type="Proteomes" id="UP000266723">
    <property type="component" value="Unassembled WGS sequence"/>
</dbReference>
<evidence type="ECO:0000313" key="2">
    <source>
        <dbReference type="Proteomes" id="UP000266723"/>
    </source>
</evidence>